<name>A0ABT1XP96_9SPHN</name>
<sequence>MARPSQEQTLQARFRDDPAFFHLEVLGHEPWEKQLEISLSIRDNRNTAIRSNNGSGKTYHMAREALRFLYAYGPDAVVINTAPTWTQIENQFWRNLRDAYQKARYPLGGNLLKTKLDIDETWFALGIANDENNMEAFQGWHAKNILVIFDEASGISPKIYEAALGAMAGGSIVRFVLIGNPTQNSGPFFDAFRDPTFSKIHISAFDTPNVKAKKQVLPGLVTWDFVEEVRKKYGEDSDVYRVRVLGEFPRRASDTLISIDAVEYAFGADRELQNQDDEAIGLDPARFGDDDSAFVFRKGNAARVLEVINGNDTMQLAGKAARYLREFPNASIYIDIIGLGAGIFDRLREQPDIAGRVLGVNVAGKARDEKEFVNIRVESWSNVRDWLRDAILEKHDGFYELAQPKYKINSAGKLQLESKEDMKKRGVPSPNVGDALALTLSRATEGENIGIAWLH</sequence>
<dbReference type="Gene3D" id="3.30.420.240">
    <property type="match status" value="1"/>
</dbReference>
<evidence type="ECO:0000313" key="1">
    <source>
        <dbReference type="EMBL" id="MCR2833488.1"/>
    </source>
</evidence>
<dbReference type="Pfam" id="PF03237">
    <property type="entry name" value="Terminase_6N"/>
    <property type="match status" value="1"/>
</dbReference>
<accession>A0ABT1XP96</accession>
<dbReference type="Gene3D" id="3.40.50.300">
    <property type="entry name" value="P-loop containing nucleotide triphosphate hydrolases"/>
    <property type="match status" value="1"/>
</dbReference>
<organism evidence="1 2">
    <name type="scientific">Parerythrobacter lacustris</name>
    <dbReference type="NCBI Taxonomy" id="2969984"/>
    <lineage>
        <taxon>Bacteria</taxon>
        <taxon>Pseudomonadati</taxon>
        <taxon>Pseudomonadota</taxon>
        <taxon>Alphaproteobacteria</taxon>
        <taxon>Sphingomonadales</taxon>
        <taxon>Erythrobacteraceae</taxon>
        <taxon>Parerythrobacter</taxon>
    </lineage>
</organism>
<comment type="caution">
    <text evidence="1">The sequence shown here is derived from an EMBL/GenBank/DDBJ whole genome shotgun (WGS) entry which is preliminary data.</text>
</comment>
<reference evidence="1 2" key="1">
    <citation type="submission" date="2022-08" db="EMBL/GenBank/DDBJ databases">
        <title>Polyphasic taxonomy analysis of Qipengyuania sp.RS5-5.</title>
        <authorList>
            <person name="Xamxidin M."/>
            <person name="Wu M."/>
        </authorList>
    </citation>
    <scope>NUCLEOTIDE SEQUENCE [LARGE SCALE GENOMIC DNA]</scope>
    <source>
        <strain evidence="1 2">RS5-5</strain>
    </source>
</reference>
<dbReference type="Proteomes" id="UP001206067">
    <property type="component" value="Unassembled WGS sequence"/>
</dbReference>
<protein>
    <submittedName>
        <fullName evidence="1">Terminase large subunit</fullName>
    </submittedName>
</protein>
<evidence type="ECO:0000313" key="2">
    <source>
        <dbReference type="Proteomes" id="UP001206067"/>
    </source>
</evidence>
<gene>
    <name evidence="1" type="ORF">NSO95_05995</name>
</gene>
<dbReference type="EMBL" id="JANKHH010000003">
    <property type="protein sequence ID" value="MCR2833488.1"/>
    <property type="molecule type" value="Genomic_DNA"/>
</dbReference>
<dbReference type="SUPFAM" id="SSF52540">
    <property type="entry name" value="P-loop containing nucleoside triphosphate hydrolases"/>
    <property type="match status" value="1"/>
</dbReference>
<proteinExistence type="predicted"/>
<dbReference type="InterPro" id="IPR027417">
    <property type="entry name" value="P-loop_NTPase"/>
</dbReference>
<keyword evidence="2" id="KW-1185">Reference proteome</keyword>
<dbReference type="RefSeq" id="WP_257595252.1">
    <property type="nucleotide sequence ID" value="NZ_JANKHH010000003.1"/>
</dbReference>